<reference evidence="1" key="1">
    <citation type="journal article" date="2014" name="Front. Microbiol.">
        <title>High frequency of phylogenetically diverse reductive dehalogenase-homologous genes in deep subseafloor sedimentary metagenomes.</title>
        <authorList>
            <person name="Kawai M."/>
            <person name="Futagami T."/>
            <person name="Toyoda A."/>
            <person name="Takaki Y."/>
            <person name="Nishi S."/>
            <person name="Hori S."/>
            <person name="Arai W."/>
            <person name="Tsubouchi T."/>
            <person name="Morono Y."/>
            <person name="Uchiyama I."/>
            <person name="Ito T."/>
            <person name="Fujiyama A."/>
            <person name="Inagaki F."/>
            <person name="Takami H."/>
        </authorList>
    </citation>
    <scope>NUCLEOTIDE SEQUENCE</scope>
    <source>
        <strain evidence="1">Expedition CK06-06</strain>
    </source>
</reference>
<comment type="caution">
    <text evidence="1">The sequence shown here is derived from an EMBL/GenBank/DDBJ whole genome shotgun (WGS) entry which is preliminary data.</text>
</comment>
<dbReference type="AlphaFoldDB" id="X0YUU2"/>
<feature type="non-terminal residue" evidence="1">
    <location>
        <position position="32"/>
    </location>
</feature>
<dbReference type="EMBL" id="BART01003689">
    <property type="protein sequence ID" value="GAG60000.1"/>
    <property type="molecule type" value="Genomic_DNA"/>
</dbReference>
<sequence length="32" mass="3702">MAVACEFFGIDTKLMLDYRQRGFHPEDIITAL</sequence>
<accession>X0YUU2</accession>
<proteinExistence type="predicted"/>
<name>X0YUU2_9ZZZZ</name>
<protein>
    <submittedName>
        <fullName evidence="1">Uncharacterized protein</fullName>
    </submittedName>
</protein>
<evidence type="ECO:0000313" key="1">
    <source>
        <dbReference type="EMBL" id="GAG60000.1"/>
    </source>
</evidence>
<gene>
    <name evidence="1" type="ORF">S01H4_09917</name>
</gene>
<organism evidence="1">
    <name type="scientific">marine sediment metagenome</name>
    <dbReference type="NCBI Taxonomy" id="412755"/>
    <lineage>
        <taxon>unclassified sequences</taxon>
        <taxon>metagenomes</taxon>
        <taxon>ecological metagenomes</taxon>
    </lineage>
</organism>